<feature type="chain" id="PRO_5005601569" evidence="8">
    <location>
        <begin position="17"/>
        <end position="200"/>
    </location>
</feature>
<keyword evidence="4 8" id="KW-0732">Signal</keyword>
<dbReference type="Pfam" id="PF09430">
    <property type="entry name" value="EMC7_beta-sandw"/>
    <property type="match status" value="1"/>
</dbReference>
<dbReference type="GO" id="GO:0030246">
    <property type="term" value="F:carbohydrate binding"/>
    <property type="evidence" value="ECO:0007669"/>
    <property type="project" value="InterPro"/>
</dbReference>
<sequence length="200" mass="22174">MTRLFGILLILASAVAELAQRQLATVEGRLTTELPLDNVRVVLNGGMYTAIPRQDGSFKLHAVAPGSYLLEVLDTQSVWPTVRLDVSATSGKARALLTHSRQPLPFPLPLEPILAKLTFFEKREGFNWAGMLMNPMVLMMGFTLLIMVVFPKMMENMDPEQLKEMQKGGVMEMLANPEAAREKLEAQAKQAKRAKTAPPK</sequence>
<comment type="similarity">
    <text evidence="2">Belongs to the EMC7 family.</text>
</comment>
<dbReference type="GO" id="GO:0072546">
    <property type="term" value="C:EMC complex"/>
    <property type="evidence" value="ECO:0007669"/>
    <property type="project" value="TreeGrafter"/>
</dbReference>
<dbReference type="SUPFAM" id="SSF49452">
    <property type="entry name" value="Starch-binding domain-like"/>
    <property type="match status" value="1"/>
</dbReference>
<dbReference type="AlphaFoldDB" id="A0A0M0J634"/>
<comment type="subcellular location">
    <subcellularLocation>
        <location evidence="1">Membrane</location>
        <topology evidence="1">Single-pass membrane protein</topology>
    </subcellularLocation>
</comment>
<keyword evidence="11" id="KW-1185">Reference proteome</keyword>
<proteinExistence type="inferred from homology"/>
<evidence type="ECO:0000256" key="6">
    <source>
        <dbReference type="ARBA" id="ARBA00023136"/>
    </source>
</evidence>
<evidence type="ECO:0000256" key="5">
    <source>
        <dbReference type="ARBA" id="ARBA00022989"/>
    </source>
</evidence>
<evidence type="ECO:0000313" key="10">
    <source>
        <dbReference type="EMBL" id="KOO22064.1"/>
    </source>
</evidence>
<keyword evidence="6 7" id="KW-0472">Membrane</keyword>
<evidence type="ECO:0000256" key="1">
    <source>
        <dbReference type="ARBA" id="ARBA00004167"/>
    </source>
</evidence>
<evidence type="ECO:0000256" key="7">
    <source>
        <dbReference type="SAM" id="Phobius"/>
    </source>
</evidence>
<evidence type="ECO:0000256" key="3">
    <source>
        <dbReference type="ARBA" id="ARBA00022692"/>
    </source>
</evidence>
<evidence type="ECO:0000313" key="11">
    <source>
        <dbReference type="Proteomes" id="UP000037460"/>
    </source>
</evidence>
<comment type="caution">
    <text evidence="10">The sequence shown here is derived from an EMBL/GenBank/DDBJ whole genome shotgun (WGS) entry which is preliminary data.</text>
</comment>
<dbReference type="InterPro" id="IPR039163">
    <property type="entry name" value="EMC7"/>
</dbReference>
<name>A0A0M0J634_9EUKA</name>
<evidence type="ECO:0000256" key="4">
    <source>
        <dbReference type="ARBA" id="ARBA00022729"/>
    </source>
</evidence>
<dbReference type="PANTHER" id="PTHR13605:SF4">
    <property type="entry name" value="ER MEMBRANE PROTEIN COMPLEX SUBUNIT 7"/>
    <property type="match status" value="1"/>
</dbReference>
<dbReference type="Proteomes" id="UP000037460">
    <property type="component" value="Unassembled WGS sequence"/>
</dbReference>
<evidence type="ECO:0000259" key="9">
    <source>
        <dbReference type="Pfam" id="PF09430"/>
    </source>
</evidence>
<keyword evidence="3 7" id="KW-0812">Transmembrane</keyword>
<dbReference type="InterPro" id="IPR013784">
    <property type="entry name" value="Carb-bd-like_fold"/>
</dbReference>
<protein>
    <submittedName>
        <fullName evidence="10">Er membrane protein complex subunit 7-like protein</fullName>
    </submittedName>
</protein>
<dbReference type="PANTHER" id="PTHR13605">
    <property type="entry name" value="ER MEMBRANE PROTEIN COMPLEX SUBUNIT 7"/>
    <property type="match status" value="1"/>
</dbReference>
<dbReference type="OrthoDB" id="27095at2759"/>
<evidence type="ECO:0000256" key="2">
    <source>
        <dbReference type="ARBA" id="ARBA00008880"/>
    </source>
</evidence>
<organism evidence="10 11">
    <name type="scientific">Chrysochromulina tobinii</name>
    <dbReference type="NCBI Taxonomy" id="1460289"/>
    <lineage>
        <taxon>Eukaryota</taxon>
        <taxon>Haptista</taxon>
        <taxon>Haptophyta</taxon>
        <taxon>Prymnesiophyceae</taxon>
        <taxon>Prymnesiales</taxon>
        <taxon>Chrysochromulinaceae</taxon>
        <taxon>Chrysochromulina</taxon>
    </lineage>
</organism>
<feature type="transmembrane region" description="Helical" evidence="7">
    <location>
        <begin position="128"/>
        <end position="150"/>
    </location>
</feature>
<dbReference type="EMBL" id="JWZX01003313">
    <property type="protein sequence ID" value="KOO22064.1"/>
    <property type="molecule type" value="Genomic_DNA"/>
</dbReference>
<feature type="signal peptide" evidence="8">
    <location>
        <begin position="1"/>
        <end position="16"/>
    </location>
</feature>
<feature type="domain" description="ER membrane protein complex subunit 7 beta-sandwich" evidence="9">
    <location>
        <begin position="36"/>
        <end position="139"/>
    </location>
</feature>
<evidence type="ECO:0000256" key="8">
    <source>
        <dbReference type="SAM" id="SignalP"/>
    </source>
</evidence>
<reference evidence="11" key="1">
    <citation type="journal article" date="2015" name="PLoS Genet.">
        <title>Genome Sequence and Transcriptome Analyses of Chrysochromulina tobin: Metabolic Tools for Enhanced Algal Fitness in the Prominent Order Prymnesiales (Haptophyceae).</title>
        <authorList>
            <person name="Hovde B.T."/>
            <person name="Deodato C.R."/>
            <person name="Hunsperger H.M."/>
            <person name="Ryken S.A."/>
            <person name="Yost W."/>
            <person name="Jha R.K."/>
            <person name="Patterson J."/>
            <person name="Monnat R.J. Jr."/>
            <person name="Barlow S.B."/>
            <person name="Starkenburg S.R."/>
            <person name="Cattolico R.A."/>
        </authorList>
    </citation>
    <scope>NUCLEOTIDE SEQUENCE</scope>
    <source>
        <strain evidence="11">CCMP291</strain>
    </source>
</reference>
<accession>A0A0M0J634</accession>
<gene>
    <name evidence="10" type="ORF">Ctob_000566</name>
</gene>
<keyword evidence="5 7" id="KW-1133">Transmembrane helix</keyword>
<dbReference type="InterPro" id="IPR019008">
    <property type="entry name" value="Beta_sandwich_EMC7"/>
</dbReference>